<gene>
    <name evidence="1" type="ORF">Ga0061079_1181</name>
</gene>
<organism evidence="1 2">
    <name type="scientific">Apibacter mensalis</name>
    <dbReference type="NCBI Taxonomy" id="1586267"/>
    <lineage>
        <taxon>Bacteria</taxon>
        <taxon>Pseudomonadati</taxon>
        <taxon>Bacteroidota</taxon>
        <taxon>Flavobacteriia</taxon>
        <taxon>Flavobacteriales</taxon>
        <taxon>Weeksellaceae</taxon>
        <taxon>Apibacter</taxon>
    </lineage>
</organism>
<dbReference type="RefSeq" id="WP_055426330.1">
    <property type="nucleotide sequence ID" value="NZ_FCOR01000018.1"/>
</dbReference>
<feature type="non-terminal residue" evidence="1">
    <location>
        <position position="1"/>
    </location>
</feature>
<proteinExistence type="predicted"/>
<dbReference type="AlphaFoldDB" id="A0A0X3AS45"/>
<dbReference type="Proteomes" id="UP000182761">
    <property type="component" value="Unassembled WGS sequence"/>
</dbReference>
<dbReference type="EMBL" id="FCOR01000018">
    <property type="protein sequence ID" value="CVK17162.1"/>
    <property type="molecule type" value="Genomic_DNA"/>
</dbReference>
<evidence type="ECO:0000313" key="1">
    <source>
        <dbReference type="EMBL" id="CVK17162.1"/>
    </source>
</evidence>
<reference evidence="1 2" key="1">
    <citation type="submission" date="2016-01" db="EMBL/GenBank/DDBJ databases">
        <authorList>
            <person name="McClelland M."/>
            <person name="Jain A."/>
            <person name="Saraogi P."/>
            <person name="Mendelson R."/>
            <person name="Westerman R."/>
            <person name="SanMiguel P."/>
            <person name="Csonka L."/>
        </authorList>
    </citation>
    <scope>NUCLEOTIDE SEQUENCE [LARGE SCALE GENOMIC DNA]</scope>
    <source>
        <strain evidence="1 2">R-53146</strain>
    </source>
</reference>
<evidence type="ECO:0000313" key="2">
    <source>
        <dbReference type="Proteomes" id="UP000182761"/>
    </source>
</evidence>
<keyword evidence="2" id="KW-1185">Reference proteome</keyword>
<dbReference type="InterPro" id="IPR058154">
    <property type="entry name" value="Bxb1_TTP-like"/>
</dbReference>
<name>A0A0X3AS45_9FLAO</name>
<sequence>FGPIPDDGGVTTTWSKLGYTRRETFTFNSEDGDTTDFFAEESDTAIDSVTVPGKETFEFDLMDYNLETLQKLFGGTVTGTGDNAVYNAPNKIEAKEWSCKITPEKGFVFTYPRVSIMPKLSGSFTKTELLQIHLVCTVLEPTKEGVTKWQVQKLTQTLINLSSLLKSTDLGKLKDNSAECILNRAKELNPLIDQYKVEVSNITKNSADISEKEGLGYIGSVNVGFTI</sequence>
<accession>A0A0X3AS45</accession>
<dbReference type="Pfam" id="PF25681">
    <property type="entry name" value="Phage_TTP_17"/>
    <property type="match status" value="1"/>
</dbReference>
<protein>
    <submittedName>
        <fullName evidence="1">Uncharacterized protein</fullName>
    </submittedName>
</protein>